<dbReference type="EMBL" id="MJMH01000216">
    <property type="protein sequence ID" value="OLQ85957.1"/>
    <property type="molecule type" value="Genomic_DNA"/>
</dbReference>
<evidence type="ECO:0000259" key="12">
    <source>
        <dbReference type="PROSITE" id="PS51012"/>
    </source>
</evidence>
<feature type="transmembrane region" description="Helical" evidence="11">
    <location>
        <begin position="61"/>
        <end position="79"/>
    </location>
</feature>
<keyword evidence="10 11" id="KW-0472">Membrane</keyword>
<dbReference type="InterPro" id="IPR013525">
    <property type="entry name" value="ABC2_TM"/>
</dbReference>
<evidence type="ECO:0000256" key="7">
    <source>
        <dbReference type="ARBA" id="ARBA00022903"/>
    </source>
</evidence>
<organism evidence="13 14">
    <name type="scientific">Vibrio panuliri</name>
    <dbReference type="NCBI Taxonomy" id="1381081"/>
    <lineage>
        <taxon>Bacteria</taxon>
        <taxon>Pseudomonadati</taxon>
        <taxon>Pseudomonadota</taxon>
        <taxon>Gammaproteobacteria</taxon>
        <taxon>Vibrionales</taxon>
        <taxon>Vibrionaceae</taxon>
        <taxon>Vibrio</taxon>
    </lineage>
</organism>
<dbReference type="PROSITE" id="PS51012">
    <property type="entry name" value="ABC_TM2"/>
    <property type="match status" value="1"/>
</dbReference>
<keyword evidence="8 11" id="KW-1133">Transmembrane helix</keyword>
<accession>A0ABX3F7E7</accession>
<comment type="similarity">
    <text evidence="2 11">Belongs to the ABC-2 integral membrane protein family.</text>
</comment>
<keyword evidence="4 11" id="KW-1003">Cell membrane</keyword>
<dbReference type="InterPro" id="IPR047817">
    <property type="entry name" value="ABC2_TM_bact-type"/>
</dbReference>
<evidence type="ECO:0000256" key="9">
    <source>
        <dbReference type="ARBA" id="ARBA00023047"/>
    </source>
</evidence>
<keyword evidence="14" id="KW-1185">Reference proteome</keyword>
<name>A0ABX3F7E7_9VIBR</name>
<keyword evidence="7" id="KW-0972">Capsule biogenesis/degradation</keyword>
<dbReference type="Pfam" id="PF01061">
    <property type="entry name" value="ABC2_membrane"/>
    <property type="match status" value="1"/>
</dbReference>
<dbReference type="RefSeq" id="WP_075716113.1">
    <property type="nucleotide sequence ID" value="NZ_AP019655.1"/>
</dbReference>
<feature type="domain" description="ABC transmembrane type-2" evidence="12">
    <location>
        <begin position="32"/>
        <end position="255"/>
    </location>
</feature>
<reference evidence="13 14" key="1">
    <citation type="submission" date="2016-09" db="EMBL/GenBank/DDBJ databases">
        <title>Genomic Taxonomy of the Vibrionaceae.</title>
        <authorList>
            <person name="Gonzalez-Castillo A."/>
            <person name="Gomez-Gil B."/>
            <person name="Enciso-Ibarra K."/>
        </authorList>
    </citation>
    <scope>NUCLEOTIDE SEQUENCE [LARGE SCALE GENOMIC DNA]</scope>
    <source>
        <strain evidence="13 14">CAIM 1902</strain>
    </source>
</reference>
<feature type="transmembrane region" description="Helical" evidence="11">
    <location>
        <begin position="229"/>
        <end position="250"/>
    </location>
</feature>
<evidence type="ECO:0000256" key="11">
    <source>
        <dbReference type="RuleBase" id="RU361157"/>
    </source>
</evidence>
<feature type="transmembrane region" description="Helical" evidence="11">
    <location>
        <begin position="112"/>
        <end position="130"/>
    </location>
</feature>
<keyword evidence="9" id="KW-0625">Polysaccharide transport</keyword>
<evidence type="ECO:0000256" key="10">
    <source>
        <dbReference type="ARBA" id="ARBA00023136"/>
    </source>
</evidence>
<feature type="transmembrane region" description="Helical" evidence="11">
    <location>
        <begin position="34"/>
        <end position="55"/>
    </location>
</feature>
<comment type="subcellular location">
    <subcellularLocation>
        <location evidence="11">Cell inner membrane</location>
        <topology evidence="11">Multi-pass membrane protein</topology>
    </subcellularLocation>
    <subcellularLocation>
        <location evidence="1">Cell membrane</location>
        <topology evidence="1">Multi-pass membrane protein</topology>
    </subcellularLocation>
</comment>
<sequence>MNELRQALSVQGRVIYALILREALAKYGKSHIGYLWAVFEPSLQVLVLVTIFSALGRQSPVGGDLAVFFTTGIVPWLIYSGISSRLSGALGANQALLSYPHVTPFDVLMGRALLESITMLVVFVLLVALLQLMGKALAVYDLFHVLMGLMVLVVFSTGVGMINSAIRIYFDSWDKLFSAFNRPFYFLSGIFFTAASLPPQAREYLQWNPIFQCVEWVRSGFFSTYQNTYINYSYAVVSSIVMVLLGLTLTQYTRHKARNL</sequence>
<evidence type="ECO:0000256" key="5">
    <source>
        <dbReference type="ARBA" id="ARBA00022597"/>
    </source>
</evidence>
<dbReference type="Proteomes" id="UP000186039">
    <property type="component" value="Unassembled WGS sequence"/>
</dbReference>
<dbReference type="PRINTS" id="PR00164">
    <property type="entry name" value="ABC2TRNSPORT"/>
</dbReference>
<evidence type="ECO:0000256" key="6">
    <source>
        <dbReference type="ARBA" id="ARBA00022692"/>
    </source>
</evidence>
<dbReference type="PANTHER" id="PTHR30413">
    <property type="entry name" value="INNER MEMBRANE TRANSPORT PERMEASE"/>
    <property type="match status" value="1"/>
</dbReference>
<gene>
    <name evidence="13" type="ORF">BIY20_15650</name>
</gene>
<evidence type="ECO:0000256" key="4">
    <source>
        <dbReference type="ARBA" id="ARBA00022475"/>
    </source>
</evidence>
<proteinExistence type="inferred from homology"/>
<keyword evidence="6 11" id="KW-0812">Transmembrane</keyword>
<evidence type="ECO:0000256" key="3">
    <source>
        <dbReference type="ARBA" id="ARBA00022448"/>
    </source>
</evidence>
<keyword evidence="5" id="KW-0762">Sugar transport</keyword>
<protein>
    <recommendedName>
        <fullName evidence="11">Transport permease protein</fullName>
    </recommendedName>
</protein>
<feature type="transmembrane region" description="Helical" evidence="11">
    <location>
        <begin position="183"/>
        <end position="201"/>
    </location>
</feature>
<dbReference type="InterPro" id="IPR000412">
    <property type="entry name" value="ABC_2_transport"/>
</dbReference>
<evidence type="ECO:0000256" key="2">
    <source>
        <dbReference type="ARBA" id="ARBA00007783"/>
    </source>
</evidence>
<evidence type="ECO:0000313" key="14">
    <source>
        <dbReference type="Proteomes" id="UP000186039"/>
    </source>
</evidence>
<feature type="transmembrane region" description="Helical" evidence="11">
    <location>
        <begin position="142"/>
        <end position="162"/>
    </location>
</feature>
<evidence type="ECO:0000256" key="8">
    <source>
        <dbReference type="ARBA" id="ARBA00022989"/>
    </source>
</evidence>
<evidence type="ECO:0000313" key="13">
    <source>
        <dbReference type="EMBL" id="OLQ85957.1"/>
    </source>
</evidence>
<dbReference type="PANTHER" id="PTHR30413:SF10">
    <property type="entry name" value="CAPSULE POLYSACCHARIDE EXPORT INNER-MEMBRANE PROTEIN CTRC"/>
    <property type="match status" value="1"/>
</dbReference>
<comment type="caution">
    <text evidence="13">The sequence shown here is derived from an EMBL/GenBank/DDBJ whole genome shotgun (WGS) entry which is preliminary data.</text>
</comment>
<keyword evidence="3 11" id="KW-0813">Transport</keyword>
<evidence type="ECO:0000256" key="1">
    <source>
        <dbReference type="ARBA" id="ARBA00004651"/>
    </source>
</evidence>